<dbReference type="Proteomes" id="UP000276133">
    <property type="component" value="Unassembled WGS sequence"/>
</dbReference>
<comment type="caution">
    <text evidence="1">The sequence shown here is derived from an EMBL/GenBank/DDBJ whole genome shotgun (WGS) entry which is preliminary data.</text>
</comment>
<gene>
    <name evidence="1" type="ORF">BpHYR1_008040</name>
</gene>
<reference evidence="1 2" key="1">
    <citation type="journal article" date="2018" name="Sci. Rep.">
        <title>Genomic signatures of local adaptation to the degree of environmental predictability in rotifers.</title>
        <authorList>
            <person name="Franch-Gras L."/>
            <person name="Hahn C."/>
            <person name="Garcia-Roger E.M."/>
            <person name="Carmona M.J."/>
            <person name="Serra M."/>
            <person name="Gomez A."/>
        </authorList>
    </citation>
    <scope>NUCLEOTIDE SEQUENCE [LARGE SCALE GENOMIC DNA]</scope>
    <source>
        <strain evidence="1">HYR1</strain>
    </source>
</reference>
<keyword evidence="2" id="KW-1185">Reference proteome</keyword>
<dbReference type="AlphaFoldDB" id="A0A3M7PGA7"/>
<organism evidence="1 2">
    <name type="scientific">Brachionus plicatilis</name>
    <name type="common">Marine rotifer</name>
    <name type="synonym">Brachionus muelleri</name>
    <dbReference type="NCBI Taxonomy" id="10195"/>
    <lineage>
        <taxon>Eukaryota</taxon>
        <taxon>Metazoa</taxon>
        <taxon>Spiralia</taxon>
        <taxon>Gnathifera</taxon>
        <taxon>Rotifera</taxon>
        <taxon>Eurotatoria</taxon>
        <taxon>Monogononta</taxon>
        <taxon>Pseudotrocha</taxon>
        <taxon>Ploima</taxon>
        <taxon>Brachionidae</taxon>
        <taxon>Brachionus</taxon>
    </lineage>
</organism>
<sequence length="76" mass="8840">MVNKITNFLKCELERMFKDDNNQTLVYYQSKSLNHILEIKNGPIKYVPKNSSFKEALKKAKNSIEMSKSKLSKNLS</sequence>
<protein>
    <submittedName>
        <fullName evidence="1">Uncharacterized protein</fullName>
    </submittedName>
</protein>
<name>A0A3M7PGA7_BRAPC</name>
<evidence type="ECO:0000313" key="1">
    <source>
        <dbReference type="EMBL" id="RMZ97760.1"/>
    </source>
</evidence>
<accession>A0A3M7PGA7</accession>
<proteinExistence type="predicted"/>
<evidence type="ECO:0000313" key="2">
    <source>
        <dbReference type="Proteomes" id="UP000276133"/>
    </source>
</evidence>
<dbReference type="EMBL" id="REGN01011201">
    <property type="protein sequence ID" value="RMZ97760.1"/>
    <property type="molecule type" value="Genomic_DNA"/>
</dbReference>